<reference evidence="1 2" key="1">
    <citation type="submission" date="2019-06" db="EMBL/GenBank/DDBJ databases">
        <title>Draft genome sequence of [Clostridium] clostridioforme NBRC 113352.</title>
        <authorList>
            <person name="Miura T."/>
            <person name="Furukawa M."/>
            <person name="Shimamura M."/>
            <person name="Ohyama Y."/>
            <person name="Yamazoe A."/>
            <person name="Kawasaki H."/>
        </authorList>
    </citation>
    <scope>NUCLEOTIDE SEQUENCE [LARGE SCALE GENOMIC DNA]</scope>
    <source>
        <strain evidence="1 2">NBRC 113352</strain>
    </source>
</reference>
<protein>
    <submittedName>
        <fullName evidence="1">Uncharacterized protein</fullName>
    </submittedName>
</protein>
<organism evidence="1 2">
    <name type="scientific">Enterocloster clostridioformis</name>
    <dbReference type="NCBI Taxonomy" id="1531"/>
    <lineage>
        <taxon>Bacteria</taxon>
        <taxon>Bacillati</taxon>
        <taxon>Bacillota</taxon>
        <taxon>Clostridia</taxon>
        <taxon>Lachnospirales</taxon>
        <taxon>Lachnospiraceae</taxon>
        <taxon>Enterocloster</taxon>
    </lineage>
</organism>
<dbReference type="RefSeq" id="WP_002588630.1">
    <property type="nucleotide sequence ID" value="NZ_BJLB01000001.1"/>
</dbReference>
<dbReference type="EMBL" id="BJLB01000001">
    <property type="protein sequence ID" value="GEA37483.1"/>
    <property type="molecule type" value="Genomic_DNA"/>
</dbReference>
<sequence>MKLSEITEWIIEKYPGSCISCNNVVINGCREEWYEESLIKELMDFFSYEIVGMCGCGVPEDTHEVIRRVLHIRKDWQNKKVAFESVQEKYYSDLNLDTVNDLDYGVLQFILYMLDSKDILEHGSGIGGCWLTKLGDMYLTVLDAWYEQDSKNEESS</sequence>
<dbReference type="AlphaFoldDB" id="A0A829WF14"/>
<evidence type="ECO:0000313" key="1">
    <source>
        <dbReference type="EMBL" id="GEA37483.1"/>
    </source>
</evidence>
<name>A0A829WF14_9FIRM</name>
<accession>A0A829WF14</accession>
<dbReference type="Proteomes" id="UP000315200">
    <property type="component" value="Unassembled WGS sequence"/>
</dbReference>
<evidence type="ECO:0000313" key="2">
    <source>
        <dbReference type="Proteomes" id="UP000315200"/>
    </source>
</evidence>
<proteinExistence type="predicted"/>
<comment type="caution">
    <text evidence="1">The sequence shown here is derived from an EMBL/GenBank/DDBJ whole genome shotgun (WGS) entry which is preliminary data.</text>
</comment>
<gene>
    <name evidence="1" type="ORF">Ccl03g_31960</name>
</gene>